<dbReference type="GeneTree" id="ENSGT01150000286933"/>
<evidence type="ECO:0000313" key="3">
    <source>
        <dbReference type="Ensembl" id="ENSELUP00000081736.1"/>
    </source>
</evidence>
<dbReference type="InterPro" id="IPR009057">
    <property type="entry name" value="Homeodomain-like_sf"/>
</dbReference>
<protein>
    <recommendedName>
        <fullName evidence="5">Transposase Tc1-like domain-containing protein</fullName>
    </recommendedName>
</protein>
<dbReference type="InterPro" id="IPR036397">
    <property type="entry name" value="RNaseH_sf"/>
</dbReference>
<dbReference type="GO" id="GO:0015074">
    <property type="term" value="P:DNA integration"/>
    <property type="evidence" value="ECO:0007669"/>
    <property type="project" value="InterPro"/>
</dbReference>
<dbReference type="SUPFAM" id="SSF46689">
    <property type="entry name" value="Homeodomain-like"/>
    <property type="match status" value="1"/>
</dbReference>
<evidence type="ECO:0000259" key="1">
    <source>
        <dbReference type="Pfam" id="PF01498"/>
    </source>
</evidence>
<dbReference type="AlphaFoldDB" id="A0AAY5JZ33"/>
<dbReference type="Gene3D" id="3.30.420.10">
    <property type="entry name" value="Ribonuclease H-like superfamily/Ribonuclease H"/>
    <property type="match status" value="1"/>
</dbReference>
<dbReference type="Pfam" id="PF01498">
    <property type="entry name" value="HTH_Tnp_Tc3_2"/>
    <property type="match status" value="1"/>
</dbReference>
<reference evidence="3" key="3">
    <citation type="submission" date="2025-09" db="UniProtKB">
        <authorList>
            <consortium name="Ensembl"/>
        </authorList>
    </citation>
    <scope>IDENTIFICATION</scope>
</reference>
<evidence type="ECO:0000313" key="4">
    <source>
        <dbReference type="Proteomes" id="UP000265140"/>
    </source>
</evidence>
<feature type="domain" description="Transposase Tc1-like" evidence="1">
    <location>
        <begin position="99"/>
        <end position="168"/>
    </location>
</feature>
<proteinExistence type="predicted"/>
<dbReference type="GO" id="GO:0006313">
    <property type="term" value="P:DNA transposition"/>
    <property type="evidence" value="ECO:0007669"/>
    <property type="project" value="InterPro"/>
</dbReference>
<dbReference type="Gene3D" id="1.10.10.10">
    <property type="entry name" value="Winged helix-like DNA-binding domain superfamily/Winged helix DNA-binding domain"/>
    <property type="match status" value="1"/>
</dbReference>
<dbReference type="InterPro" id="IPR002492">
    <property type="entry name" value="Transposase_Tc1-like"/>
</dbReference>
<dbReference type="Ensembl" id="ENSELUT00000105602.1">
    <property type="protein sequence ID" value="ENSELUP00000081736.1"/>
    <property type="gene ID" value="ENSELUG00000035504.1"/>
</dbReference>
<dbReference type="Pfam" id="PF11427">
    <property type="entry name" value="HTH_Tnp_Tc3_1"/>
    <property type="match status" value="1"/>
</dbReference>
<dbReference type="InterPro" id="IPR025898">
    <property type="entry name" value="Tc3_transposase_DNA-bd_dom"/>
</dbReference>
<name>A0AAY5JZ33_ESOLU</name>
<dbReference type="GO" id="GO:0003677">
    <property type="term" value="F:DNA binding"/>
    <property type="evidence" value="ECO:0007669"/>
    <property type="project" value="InterPro"/>
</dbReference>
<dbReference type="InterPro" id="IPR036388">
    <property type="entry name" value="WH-like_DNA-bd_sf"/>
</dbReference>
<keyword evidence="4" id="KW-1185">Reference proteome</keyword>
<feature type="domain" description="Tc3 transposase DNA binding" evidence="2">
    <location>
        <begin position="340"/>
        <end position="369"/>
    </location>
</feature>
<reference evidence="3" key="2">
    <citation type="submission" date="2025-08" db="UniProtKB">
        <authorList>
            <consortium name="Ensembl"/>
        </authorList>
    </citation>
    <scope>IDENTIFICATION</scope>
</reference>
<accession>A0AAY5JZ33</accession>
<organism evidence="3 4">
    <name type="scientific">Esox lucius</name>
    <name type="common">Northern pike</name>
    <dbReference type="NCBI Taxonomy" id="8010"/>
    <lineage>
        <taxon>Eukaryota</taxon>
        <taxon>Metazoa</taxon>
        <taxon>Chordata</taxon>
        <taxon>Craniata</taxon>
        <taxon>Vertebrata</taxon>
        <taxon>Euteleostomi</taxon>
        <taxon>Actinopterygii</taxon>
        <taxon>Neopterygii</taxon>
        <taxon>Teleostei</taxon>
        <taxon>Protacanthopterygii</taxon>
        <taxon>Esociformes</taxon>
        <taxon>Esocidae</taxon>
        <taxon>Esox</taxon>
    </lineage>
</organism>
<dbReference type="Proteomes" id="UP000265140">
    <property type="component" value="Chromosome 8"/>
</dbReference>
<sequence length="387" mass="43289">MCTLNEPAFHQQKSKEKEDAVLKSFSVLYSKVHTIMGKTADLTVVQKTLIDTLHEEGKPQKVIAERAGCSQSAVSKHIHGKLTGREKCGRKRCTSNRDDRSLQRIVKQTRFKNLGELHKEWTEAGVSASRATTHRRVQEMGYKCRNPSVKPLLNQRQRQKRLTWVKEKKNWTVAQWSEVLSSDESHNSCHLLNMDPDDQYGTNESLWVNTDQPLDWSKFIDESQCEIKTSPGSAVSVGVDTSHVSQKKNPNEKEISIVPISDTHGVPKQEGGCKNIADLKVKDCKNEEGEIEDCNTTSEEPEKAAYCNSKGRGLQCKSGRQTLKPSVTVQLDTRTGKTNTLSDFERGMIIGARYAGSSISEVAARLGFSPTTVSKVYKEYIDASKKS</sequence>
<evidence type="ECO:0008006" key="5">
    <source>
        <dbReference type="Google" id="ProtNLM"/>
    </source>
</evidence>
<evidence type="ECO:0000259" key="2">
    <source>
        <dbReference type="Pfam" id="PF11427"/>
    </source>
</evidence>
<reference evidence="3 4" key="1">
    <citation type="submission" date="2020-02" db="EMBL/GenBank/DDBJ databases">
        <title>Esox lucius (northern pike) genome, fEsoLuc1, primary haplotype.</title>
        <authorList>
            <person name="Myers G."/>
            <person name="Karagic N."/>
            <person name="Meyer A."/>
            <person name="Pippel M."/>
            <person name="Reichard M."/>
            <person name="Winkler S."/>
            <person name="Tracey A."/>
            <person name="Sims Y."/>
            <person name="Howe K."/>
            <person name="Rhie A."/>
            <person name="Formenti G."/>
            <person name="Durbin R."/>
            <person name="Fedrigo O."/>
            <person name="Jarvis E.D."/>
        </authorList>
    </citation>
    <scope>NUCLEOTIDE SEQUENCE [LARGE SCALE GENOMIC DNA]</scope>
</reference>